<organism evidence="1 2">
    <name type="scientific">Dolichospermum flos-aquae CCAP 1403/13F</name>
    <dbReference type="NCBI Taxonomy" id="315271"/>
    <lineage>
        <taxon>Bacteria</taxon>
        <taxon>Bacillati</taxon>
        <taxon>Cyanobacteriota</taxon>
        <taxon>Cyanophyceae</taxon>
        <taxon>Nostocales</taxon>
        <taxon>Aphanizomenonaceae</taxon>
        <taxon>Dolichospermum</taxon>
    </lineage>
</organism>
<name>A0A6H2BW34_DOLFA</name>
<evidence type="ECO:0000313" key="2">
    <source>
        <dbReference type="Proteomes" id="UP000502433"/>
    </source>
</evidence>
<dbReference type="RefSeq" id="WP_168695223.1">
    <property type="nucleotide sequence ID" value="NZ_CP051206.1"/>
</dbReference>
<evidence type="ECO:0000313" key="1">
    <source>
        <dbReference type="EMBL" id="QJB43792.1"/>
    </source>
</evidence>
<gene>
    <name evidence="1" type="ORF">HGD76_05740</name>
</gene>
<dbReference type="AlphaFoldDB" id="A0A6H2BW34"/>
<dbReference type="Proteomes" id="UP000502433">
    <property type="component" value="Chromosome"/>
</dbReference>
<reference evidence="1 2" key="1">
    <citation type="submission" date="2020-04" db="EMBL/GenBank/DDBJ databases">
        <title>Genome-Wide Identification of 5-Methylcytosine Sites in Bacterial Genomes By High-Throughput Sequencing of MspJI Restriction Fragments.</title>
        <authorList>
            <person name="Wu V."/>
        </authorList>
    </citation>
    <scope>NUCLEOTIDE SEQUENCE [LARGE SCALE GENOMIC DNA]</scope>
    <source>
        <strain evidence="1 2">CCAP 1403/13f</strain>
    </source>
</reference>
<proteinExistence type="predicted"/>
<sequence>MGCSSQQEEIGKISPHLLDRFAIRLNGKINNNTDRVSQIKQLLNDERLEQKSLFKEREIEPELQQWLKQVSISPPKMTSEALKRILDYTSPSTVYHRR</sequence>
<dbReference type="KEGG" id="dfs:HGD76_05740"/>
<dbReference type="EMBL" id="CP051206">
    <property type="protein sequence ID" value="QJB43792.1"/>
    <property type="molecule type" value="Genomic_DNA"/>
</dbReference>
<accession>A0A6H2BW34</accession>
<protein>
    <submittedName>
        <fullName evidence="1">Uncharacterized protein</fullName>
    </submittedName>
</protein>
<reference evidence="1 2" key="2">
    <citation type="submission" date="2020-04" db="EMBL/GenBank/DDBJ databases">
        <authorList>
            <person name="Fomenkov A."/>
            <person name="Anton B.P."/>
            <person name="Roberts R.J."/>
        </authorList>
    </citation>
    <scope>NUCLEOTIDE SEQUENCE [LARGE SCALE GENOMIC DNA]</scope>
    <source>
        <strain evidence="1 2">CCAP 1403/13f</strain>
    </source>
</reference>